<keyword evidence="3 5" id="KW-1015">Disulfide bond</keyword>
<evidence type="ECO:0000313" key="9">
    <source>
        <dbReference type="EMBL" id="GLS82686.1"/>
    </source>
</evidence>
<comment type="similarity">
    <text evidence="1">Belongs to the thioredoxin family. DsbA subfamily.</text>
</comment>
<feature type="disulfide bond" description="Redox-active" evidence="6">
    <location>
        <begin position="52"/>
        <end position="55"/>
    </location>
</feature>
<evidence type="ECO:0000259" key="8">
    <source>
        <dbReference type="Pfam" id="PF01323"/>
    </source>
</evidence>
<gene>
    <name evidence="9" type="ORF">GCM10007894_06630</name>
</gene>
<dbReference type="PANTHER" id="PTHR35891">
    <property type="entry name" value="THIOL:DISULFIDE INTERCHANGE PROTEIN DSBA"/>
    <property type="match status" value="1"/>
</dbReference>
<dbReference type="RefSeq" id="WP_095498893.1">
    <property type="nucleotide sequence ID" value="NZ_BSPO01000002.1"/>
</dbReference>
<dbReference type="InterPro" id="IPR050824">
    <property type="entry name" value="Thiol_disulfide_DsbA"/>
</dbReference>
<keyword evidence="2 7" id="KW-0732">Signal</keyword>
<evidence type="ECO:0000313" key="10">
    <source>
        <dbReference type="Proteomes" id="UP001157439"/>
    </source>
</evidence>
<comment type="caution">
    <text evidence="9">The sequence shown here is derived from an EMBL/GenBank/DDBJ whole genome shotgun (WGS) entry which is preliminary data.</text>
</comment>
<dbReference type="GO" id="GO:0016491">
    <property type="term" value="F:oxidoreductase activity"/>
    <property type="evidence" value="ECO:0007669"/>
    <property type="project" value="InterPro"/>
</dbReference>
<dbReference type="PIRSF" id="PIRSF001488">
    <property type="entry name" value="Tdi_protein"/>
    <property type="match status" value="1"/>
</dbReference>
<dbReference type="GO" id="GO:0042597">
    <property type="term" value="C:periplasmic space"/>
    <property type="evidence" value="ECO:0007669"/>
    <property type="project" value="UniProtKB-SubCell"/>
</dbReference>
<reference evidence="9 10" key="1">
    <citation type="journal article" date="2014" name="Int. J. Syst. Evol. Microbiol.">
        <title>Complete genome sequence of Corynebacterium casei LMG S-19264T (=DSM 44701T), isolated from a smear-ripened cheese.</title>
        <authorList>
            <consortium name="US DOE Joint Genome Institute (JGI-PGF)"/>
            <person name="Walter F."/>
            <person name="Albersmeier A."/>
            <person name="Kalinowski J."/>
            <person name="Ruckert C."/>
        </authorList>
    </citation>
    <scope>NUCLEOTIDE SEQUENCE [LARGE SCALE GENOMIC DNA]</scope>
    <source>
        <strain evidence="9 10">NBRC 112785</strain>
    </source>
</reference>
<evidence type="ECO:0000256" key="4">
    <source>
        <dbReference type="ARBA" id="ARBA00023284"/>
    </source>
</evidence>
<feature type="chain" id="PRO_5041236725" description="Thiol:disulfide interchange protein" evidence="7">
    <location>
        <begin position="20"/>
        <end position="202"/>
    </location>
</feature>
<dbReference type="PANTHER" id="PTHR35891:SF2">
    <property type="entry name" value="THIOL:DISULFIDE INTERCHANGE PROTEIN DSBA"/>
    <property type="match status" value="1"/>
</dbReference>
<comment type="subcellular location">
    <subcellularLocation>
        <location evidence="5">Periplasm</location>
    </subcellularLocation>
</comment>
<evidence type="ECO:0000256" key="6">
    <source>
        <dbReference type="PIRSR" id="PIRSR001488-1"/>
    </source>
</evidence>
<dbReference type="Proteomes" id="UP001157439">
    <property type="component" value="Unassembled WGS sequence"/>
</dbReference>
<dbReference type="InterPro" id="IPR023205">
    <property type="entry name" value="DsbA/DsbL"/>
</dbReference>
<keyword evidence="10" id="KW-1185">Reference proteome</keyword>
<name>A0AA37WY40_9GAMM</name>
<evidence type="ECO:0000256" key="7">
    <source>
        <dbReference type="SAM" id="SignalP"/>
    </source>
</evidence>
<dbReference type="InterPro" id="IPR036249">
    <property type="entry name" value="Thioredoxin-like_sf"/>
</dbReference>
<sequence length="202" mass="22793">MLRVLLISVLLMVTGTVQALPERFIEGQDYQVIAPYKEASPKSVRVFFSYNCPHCYRHQPLLDKVEATLADKVDFILNPVGVGRKSWTLSQMAFVIAEQSNRVALIHHDLFKRIHEQRKPFQNLAEVGAFLAAYGIDNSEFTTQSNSEQTKSRMSELDNMARKASIKGVPNLVVNGHYLVNASVNDPEKLSELLIYLIDLDS</sequence>
<organism evidence="9 10">
    <name type="scientific">Paraferrimonas haliotis</name>
    <dbReference type="NCBI Taxonomy" id="2013866"/>
    <lineage>
        <taxon>Bacteria</taxon>
        <taxon>Pseudomonadati</taxon>
        <taxon>Pseudomonadota</taxon>
        <taxon>Gammaproteobacteria</taxon>
        <taxon>Alteromonadales</taxon>
        <taxon>Ferrimonadaceae</taxon>
        <taxon>Paraferrimonas</taxon>
    </lineage>
</organism>
<feature type="domain" description="DSBA-like thioredoxin" evidence="8">
    <location>
        <begin position="44"/>
        <end position="181"/>
    </location>
</feature>
<evidence type="ECO:0000256" key="1">
    <source>
        <dbReference type="ARBA" id="ARBA00005791"/>
    </source>
</evidence>
<dbReference type="EMBL" id="BSPO01000002">
    <property type="protein sequence ID" value="GLS82686.1"/>
    <property type="molecule type" value="Genomic_DNA"/>
</dbReference>
<accession>A0AA37WY40</accession>
<evidence type="ECO:0000256" key="2">
    <source>
        <dbReference type="ARBA" id="ARBA00022729"/>
    </source>
</evidence>
<dbReference type="Pfam" id="PF01323">
    <property type="entry name" value="DSBA"/>
    <property type="match status" value="1"/>
</dbReference>
<dbReference type="SUPFAM" id="SSF52833">
    <property type="entry name" value="Thioredoxin-like"/>
    <property type="match status" value="1"/>
</dbReference>
<evidence type="ECO:0000256" key="5">
    <source>
        <dbReference type="PIRNR" id="PIRNR001488"/>
    </source>
</evidence>
<evidence type="ECO:0000256" key="3">
    <source>
        <dbReference type="ARBA" id="ARBA00023157"/>
    </source>
</evidence>
<feature type="signal peptide" evidence="7">
    <location>
        <begin position="1"/>
        <end position="19"/>
    </location>
</feature>
<protein>
    <recommendedName>
        <fullName evidence="5">Thiol:disulfide interchange protein</fullName>
    </recommendedName>
</protein>
<dbReference type="InterPro" id="IPR001853">
    <property type="entry name" value="DSBA-like_thioredoxin_dom"/>
</dbReference>
<keyword evidence="4" id="KW-0676">Redox-active center</keyword>
<proteinExistence type="inferred from homology"/>
<dbReference type="CDD" id="cd03019">
    <property type="entry name" value="DsbA_DsbA"/>
    <property type="match status" value="1"/>
</dbReference>
<keyword evidence="5" id="KW-0574">Periplasm</keyword>
<dbReference type="Gene3D" id="3.40.30.10">
    <property type="entry name" value="Glutaredoxin"/>
    <property type="match status" value="1"/>
</dbReference>
<dbReference type="AlphaFoldDB" id="A0AA37WY40"/>